<evidence type="ECO:0000256" key="1">
    <source>
        <dbReference type="ARBA" id="ARBA00004370"/>
    </source>
</evidence>
<comment type="subcellular location">
    <subcellularLocation>
        <location evidence="7">Cell membrane</location>
        <topology evidence="7">Peripheral membrane protein</topology>
    </subcellularLocation>
    <subcellularLocation>
        <location evidence="1">Membrane</location>
    </subcellularLocation>
</comment>
<accession>A0A2W6MUU1</accession>
<dbReference type="GO" id="GO:0005886">
    <property type="term" value="C:plasma membrane"/>
    <property type="evidence" value="ECO:0007669"/>
    <property type="project" value="UniProtKB-SubCell"/>
</dbReference>
<evidence type="ECO:0000313" key="9">
    <source>
        <dbReference type="Proteomes" id="UP000249746"/>
    </source>
</evidence>
<comment type="caution">
    <text evidence="8">The sequence shown here is derived from an EMBL/GenBank/DDBJ whole genome shotgun (WGS) entry which is preliminary data.</text>
</comment>
<protein>
    <recommendedName>
        <fullName evidence="7">ATP synthase subunit delta</fullName>
    </recommendedName>
    <alternativeName>
        <fullName evidence="7">ATP synthase F(1) sector subunit delta</fullName>
    </alternativeName>
    <alternativeName>
        <fullName evidence="7">F-type ATPase subunit delta</fullName>
        <shortName evidence="7">F-ATPase subunit delta</shortName>
    </alternativeName>
</protein>
<evidence type="ECO:0000256" key="4">
    <source>
        <dbReference type="ARBA" id="ARBA00023065"/>
    </source>
</evidence>
<keyword evidence="7" id="KW-1003">Cell membrane</keyword>
<dbReference type="InterPro" id="IPR026015">
    <property type="entry name" value="ATP_synth_OSCP/delta_N_sf"/>
</dbReference>
<dbReference type="Pfam" id="PF00213">
    <property type="entry name" value="OSCP"/>
    <property type="match status" value="1"/>
</dbReference>
<keyword evidence="4 7" id="KW-0406">Ion transport</keyword>
<dbReference type="Proteomes" id="UP000249746">
    <property type="component" value="Unassembled WGS sequence"/>
</dbReference>
<evidence type="ECO:0000313" key="8">
    <source>
        <dbReference type="EMBL" id="PZT47689.1"/>
    </source>
</evidence>
<comment type="similarity">
    <text evidence="7">Belongs to the ATPase delta chain family.</text>
</comment>
<evidence type="ECO:0000256" key="6">
    <source>
        <dbReference type="ARBA" id="ARBA00023310"/>
    </source>
</evidence>
<dbReference type="GO" id="GO:0045259">
    <property type="term" value="C:proton-transporting ATP synthase complex"/>
    <property type="evidence" value="ECO:0007669"/>
    <property type="project" value="UniProtKB-KW"/>
</dbReference>
<keyword evidence="9" id="KW-1185">Reference proteome</keyword>
<dbReference type="InterPro" id="IPR000711">
    <property type="entry name" value="ATPase_OSCP/dsu"/>
</dbReference>
<reference evidence="8 9" key="1">
    <citation type="submission" date="2017-03" db="EMBL/GenBank/DDBJ databases">
        <title>Genomic and clinical evidence uncovers the enterohepatic species Helicobacter valdiviensis as a potential human intestinal pathogen.</title>
        <authorList>
            <person name="Fresia P."/>
            <person name="Jara R."/>
            <person name="Sierra R."/>
            <person name="Ferres I."/>
            <person name="Greif G."/>
            <person name="Iraola G."/>
            <person name="Collado L."/>
        </authorList>
    </citation>
    <scope>NUCLEOTIDE SEQUENCE [LARGE SCALE GENOMIC DNA]</scope>
    <source>
        <strain evidence="8 9">WBE14</strain>
    </source>
</reference>
<dbReference type="OrthoDB" id="5339308at2"/>
<keyword evidence="5 7" id="KW-0472">Membrane</keyword>
<evidence type="ECO:0000256" key="5">
    <source>
        <dbReference type="ARBA" id="ARBA00023136"/>
    </source>
</evidence>
<gene>
    <name evidence="7" type="primary">atpH</name>
    <name evidence="8" type="ORF">B6S12_07810</name>
</gene>
<proteinExistence type="inferred from homology"/>
<keyword evidence="2 7" id="KW-0813">Transport</keyword>
<keyword evidence="3 7" id="KW-0375">Hydrogen ion transport</keyword>
<organism evidence="8 9">
    <name type="scientific">Helicobacter valdiviensis</name>
    <dbReference type="NCBI Taxonomy" id="1458358"/>
    <lineage>
        <taxon>Bacteria</taxon>
        <taxon>Pseudomonadati</taxon>
        <taxon>Campylobacterota</taxon>
        <taxon>Epsilonproteobacteria</taxon>
        <taxon>Campylobacterales</taxon>
        <taxon>Helicobacteraceae</taxon>
        <taxon>Helicobacter</taxon>
    </lineage>
</organism>
<keyword evidence="7" id="KW-0139">CF(1)</keyword>
<dbReference type="Gene3D" id="1.10.520.20">
    <property type="entry name" value="N-terminal domain of the delta subunit of the F1F0-ATP synthase"/>
    <property type="match status" value="1"/>
</dbReference>
<dbReference type="GO" id="GO:0046933">
    <property type="term" value="F:proton-transporting ATP synthase activity, rotational mechanism"/>
    <property type="evidence" value="ECO:0007669"/>
    <property type="project" value="UniProtKB-UniRule"/>
</dbReference>
<dbReference type="NCBIfam" id="NF006291">
    <property type="entry name" value="PRK08474.1"/>
    <property type="match status" value="1"/>
</dbReference>
<dbReference type="RefSeq" id="WP_111230247.1">
    <property type="nucleotide sequence ID" value="NZ_NBIU01000024.1"/>
</dbReference>
<dbReference type="EMBL" id="NBIU01000024">
    <property type="protein sequence ID" value="PZT47689.1"/>
    <property type="molecule type" value="Genomic_DNA"/>
</dbReference>
<name>A0A2W6MUU1_9HELI</name>
<dbReference type="HAMAP" id="MF_01416">
    <property type="entry name" value="ATP_synth_delta_bact"/>
    <property type="match status" value="1"/>
</dbReference>
<keyword evidence="6 7" id="KW-0066">ATP synthesis</keyword>
<evidence type="ECO:0000256" key="2">
    <source>
        <dbReference type="ARBA" id="ARBA00022448"/>
    </source>
</evidence>
<dbReference type="AlphaFoldDB" id="A0A2W6MUU1"/>
<comment type="function">
    <text evidence="7">This protein is part of the stalk that links CF(0) to CF(1). It either transmits conformational changes from CF(0) to CF(1) or is implicated in proton conduction.</text>
</comment>
<dbReference type="SUPFAM" id="SSF47928">
    <property type="entry name" value="N-terminal domain of the delta subunit of the F1F0-ATP synthase"/>
    <property type="match status" value="1"/>
</dbReference>
<comment type="function">
    <text evidence="7">F(1)F(0) ATP synthase produces ATP from ADP in the presence of a proton or sodium gradient. F-type ATPases consist of two structural domains, F(1) containing the extramembraneous catalytic core and F(0) containing the membrane proton channel, linked together by a central stalk and a peripheral stalk. During catalysis, ATP synthesis in the catalytic domain of F(1) is coupled via a rotary mechanism of the central stalk subunits to proton translocation.</text>
</comment>
<evidence type="ECO:0000256" key="3">
    <source>
        <dbReference type="ARBA" id="ARBA00022781"/>
    </source>
</evidence>
<evidence type="ECO:0000256" key="7">
    <source>
        <dbReference type="HAMAP-Rule" id="MF_01416"/>
    </source>
</evidence>
<sequence>MKELIAKRYIKAYAKGASLEEMYELQKMLSLLGAAFEIAKFREILTAPSVSMQEKEKFILENILENKISPKQINFIKLLSEYGRLEILPQLCIEVASYIAMLNKEYIATLITPSAYEESVLKEFEEKFGKKLGVKLALEQNVVENAGIKLVVEDLGVEISFSKEKLIQDLKSHILKAF</sequence>